<dbReference type="RefSeq" id="XP_066084711.1">
    <property type="nucleotide sequence ID" value="XM_066228614.1"/>
</dbReference>
<reference evidence="1 2" key="1">
    <citation type="submission" date="2024-01" db="EMBL/GenBank/DDBJ databases">
        <title>Comparative genomics of Cryptococcus and Kwoniella reveals pathogenesis evolution and contrasting modes of karyotype evolution via chromosome fusion or intercentromeric recombination.</title>
        <authorList>
            <person name="Coelho M.A."/>
            <person name="David-Palma M."/>
            <person name="Shea T."/>
            <person name="Bowers K."/>
            <person name="McGinley-Smith S."/>
            <person name="Mohammad A.W."/>
            <person name="Gnirke A."/>
            <person name="Yurkov A.M."/>
            <person name="Nowrousian M."/>
            <person name="Sun S."/>
            <person name="Cuomo C.A."/>
            <person name="Heitman J."/>
        </authorList>
    </citation>
    <scope>NUCLEOTIDE SEQUENCE [LARGE SCALE GENOMIC DNA]</scope>
    <source>
        <strain evidence="1 2">PYCC6329</strain>
    </source>
</reference>
<dbReference type="KEGG" id="ker:91103640"/>
<dbReference type="EMBL" id="CP144089">
    <property type="protein sequence ID" value="WWD06744.1"/>
    <property type="molecule type" value="Genomic_DNA"/>
</dbReference>
<dbReference type="Proteomes" id="UP001358614">
    <property type="component" value="Chromosome 1"/>
</dbReference>
<sequence length="409" mass="47150">MSKSSFRLNWETDPSLTFTLLSLIKSNPLYQQVFFSTSIEQVKDKYLVTQKICIEFFRDSVWMKDAERRGLVIKTEGGEWKATKKWGSNVANPITSRVLHLRKRFNDGWYMTKCGILLNYIKIEDIPDRRRRVLFKKQHPYYFLLRELCQGRQPLNFRPRESRSDIGFIRETVTPLRALSISLPPEFSPHDETQVFRFGMRPNIAYSEDSDPSTVSRCITPILDVDIEASVAPPSPAPSHCSSVVALSLAPAHLAPCENRSVSKSRADVHAMMPVMYASIDRGQHHQKVKSTQPTTPEWDELVDEIKRNPKKIPYKTSVLLHMSLKGEIKRVLGDLAWKVDFTTCRKPNEFYTHVTTRPISQSSIKVFTQNKKGINAMTDYRKKKGKAKVMWMTPMGFLQFLKEEQETG</sequence>
<evidence type="ECO:0000313" key="2">
    <source>
        <dbReference type="Proteomes" id="UP001358614"/>
    </source>
</evidence>
<gene>
    <name evidence="1" type="ORF">V865_004839</name>
</gene>
<proteinExistence type="predicted"/>
<evidence type="ECO:0000313" key="1">
    <source>
        <dbReference type="EMBL" id="WWD06744.1"/>
    </source>
</evidence>
<dbReference type="GeneID" id="91103640"/>
<organism evidence="1 2">
    <name type="scientific">Kwoniella europaea PYCC6329</name>
    <dbReference type="NCBI Taxonomy" id="1423913"/>
    <lineage>
        <taxon>Eukaryota</taxon>
        <taxon>Fungi</taxon>
        <taxon>Dikarya</taxon>
        <taxon>Basidiomycota</taxon>
        <taxon>Agaricomycotina</taxon>
        <taxon>Tremellomycetes</taxon>
        <taxon>Tremellales</taxon>
        <taxon>Cryptococcaceae</taxon>
        <taxon>Kwoniella</taxon>
    </lineage>
</organism>
<protein>
    <submittedName>
        <fullName evidence="1">Uncharacterized protein</fullName>
    </submittedName>
</protein>
<keyword evidence="2" id="KW-1185">Reference proteome</keyword>
<accession>A0AAX4KL41</accession>
<name>A0AAX4KL41_9TREE</name>
<dbReference type="AlphaFoldDB" id="A0AAX4KL41"/>